<feature type="region of interest" description="Disordered" evidence="1">
    <location>
        <begin position="117"/>
        <end position="136"/>
    </location>
</feature>
<accession>A0ABU6QPA5</accession>
<dbReference type="EMBL" id="JASCZI010000874">
    <property type="protein sequence ID" value="MED6113663.1"/>
    <property type="molecule type" value="Genomic_DNA"/>
</dbReference>
<evidence type="ECO:0000313" key="2">
    <source>
        <dbReference type="EMBL" id="MED6113663.1"/>
    </source>
</evidence>
<sequence>MINYLRWQANFLQLLLDDRRFVEYNNTKKPLVSKFNFIEAETPQQHMDSNDGGVWVAKRMQLSYMWDGYLDKVDEKTRMSLALELVMGKHNRKAEQVGEMATSIWDKIIYWAVSTEKRKRKKREDKETSHSPSISF</sequence>
<evidence type="ECO:0000313" key="3">
    <source>
        <dbReference type="Proteomes" id="UP001341840"/>
    </source>
</evidence>
<evidence type="ECO:0000256" key="1">
    <source>
        <dbReference type="SAM" id="MobiDB-lite"/>
    </source>
</evidence>
<reference evidence="2 3" key="1">
    <citation type="journal article" date="2023" name="Plants (Basel)">
        <title>Bridging the Gap: Combining Genomics and Transcriptomics Approaches to Understand Stylosanthes scabra, an Orphan Legume from the Brazilian Caatinga.</title>
        <authorList>
            <person name="Ferreira-Neto J.R.C."/>
            <person name="da Silva M.D."/>
            <person name="Binneck E."/>
            <person name="de Melo N.F."/>
            <person name="da Silva R.H."/>
            <person name="de Melo A.L.T.M."/>
            <person name="Pandolfi V."/>
            <person name="Bustamante F.O."/>
            <person name="Brasileiro-Vidal A.C."/>
            <person name="Benko-Iseppon A.M."/>
        </authorList>
    </citation>
    <scope>NUCLEOTIDE SEQUENCE [LARGE SCALE GENOMIC DNA]</scope>
    <source>
        <tissue evidence="2">Leaves</tissue>
    </source>
</reference>
<dbReference type="Proteomes" id="UP001341840">
    <property type="component" value="Unassembled WGS sequence"/>
</dbReference>
<protein>
    <submittedName>
        <fullName evidence="2">Uncharacterized protein</fullName>
    </submittedName>
</protein>
<organism evidence="2 3">
    <name type="scientific">Stylosanthes scabra</name>
    <dbReference type="NCBI Taxonomy" id="79078"/>
    <lineage>
        <taxon>Eukaryota</taxon>
        <taxon>Viridiplantae</taxon>
        <taxon>Streptophyta</taxon>
        <taxon>Embryophyta</taxon>
        <taxon>Tracheophyta</taxon>
        <taxon>Spermatophyta</taxon>
        <taxon>Magnoliopsida</taxon>
        <taxon>eudicotyledons</taxon>
        <taxon>Gunneridae</taxon>
        <taxon>Pentapetalae</taxon>
        <taxon>rosids</taxon>
        <taxon>fabids</taxon>
        <taxon>Fabales</taxon>
        <taxon>Fabaceae</taxon>
        <taxon>Papilionoideae</taxon>
        <taxon>50 kb inversion clade</taxon>
        <taxon>dalbergioids sensu lato</taxon>
        <taxon>Dalbergieae</taxon>
        <taxon>Pterocarpus clade</taxon>
        <taxon>Stylosanthes</taxon>
    </lineage>
</organism>
<name>A0ABU6QPA5_9FABA</name>
<comment type="caution">
    <text evidence="2">The sequence shown here is derived from an EMBL/GenBank/DDBJ whole genome shotgun (WGS) entry which is preliminary data.</text>
</comment>
<gene>
    <name evidence="2" type="ORF">PIB30_072936</name>
</gene>
<keyword evidence="3" id="KW-1185">Reference proteome</keyword>
<proteinExistence type="predicted"/>